<gene>
    <name evidence="3" type="ORF">HMPREF9450_00207</name>
</gene>
<evidence type="ECO:0000259" key="2">
    <source>
        <dbReference type="Pfam" id="PF12439"/>
    </source>
</evidence>
<dbReference type="GO" id="GO:0004135">
    <property type="term" value="F:amylo-alpha-1,6-glucosidase activity"/>
    <property type="evidence" value="ECO:0007669"/>
    <property type="project" value="InterPro"/>
</dbReference>
<organism evidence="3 4">
    <name type="scientific">Alistipes indistinctus YIT 12060</name>
    <dbReference type="NCBI Taxonomy" id="742725"/>
    <lineage>
        <taxon>Bacteria</taxon>
        <taxon>Pseudomonadati</taxon>
        <taxon>Bacteroidota</taxon>
        <taxon>Bacteroidia</taxon>
        <taxon>Bacteroidales</taxon>
        <taxon>Rikenellaceae</taxon>
        <taxon>Alistipes</taxon>
    </lineage>
</organism>
<keyword evidence="4" id="KW-1185">Reference proteome</keyword>
<dbReference type="RefSeq" id="WP_009133013.1">
    <property type="nucleotide sequence ID" value="NZ_CP102250.1"/>
</dbReference>
<reference evidence="3 4" key="1">
    <citation type="submission" date="2011-08" db="EMBL/GenBank/DDBJ databases">
        <title>The Genome Sequence of Alistipes indistinctus YIT 12060.</title>
        <authorList>
            <consortium name="The Broad Institute Genome Sequencing Platform"/>
            <person name="Earl A."/>
            <person name="Ward D."/>
            <person name="Feldgarden M."/>
            <person name="Gevers D."/>
            <person name="Morotomi M."/>
            <person name="Young S.K."/>
            <person name="Zeng Q."/>
            <person name="Gargeya S."/>
            <person name="Fitzgerald M."/>
            <person name="Haas B."/>
            <person name="Abouelleil A."/>
            <person name="Alvarado L."/>
            <person name="Arachchi H.M."/>
            <person name="Berlin A."/>
            <person name="Brown A."/>
            <person name="Chapman S.B."/>
            <person name="Chen Z."/>
            <person name="Dunbar C."/>
            <person name="Freedman E."/>
            <person name="Gearin G."/>
            <person name="Gellesch M."/>
            <person name="Goldberg J."/>
            <person name="Griggs A."/>
            <person name="Gujja S."/>
            <person name="Heiman D."/>
            <person name="Howarth C."/>
            <person name="Larson L."/>
            <person name="Lui A."/>
            <person name="MacDonald P.J.P."/>
            <person name="Montmayeur A."/>
            <person name="Murphy C."/>
            <person name="Neiman D."/>
            <person name="Pearson M."/>
            <person name="Priest M."/>
            <person name="Roberts A."/>
            <person name="Saif S."/>
            <person name="Shea T."/>
            <person name="Shenoy N."/>
            <person name="Sisk P."/>
            <person name="Stolte C."/>
            <person name="Sykes S."/>
            <person name="Wortman J."/>
            <person name="Nusbaum C."/>
            <person name="Birren B."/>
        </authorList>
    </citation>
    <scope>NUCLEOTIDE SEQUENCE [LARGE SCALE GENOMIC DNA]</scope>
    <source>
        <strain evidence="3 4">YIT 12060</strain>
    </source>
</reference>
<proteinExistence type="predicted"/>
<sequence>MSVLHFDKNELGNLEYSLRREMLSTNRAGGYMSTTMVCCNTRKYHGLVVCPRNDEEEENYVLLSSVDETIVQHDQSFNLAIHRFPGVYEPRGHKYIIDFDYTPTPTITYRVGGVTLKKELLWIHSRTQLLIRYTLLEARSETWLRLRPFLAFRCSHTLTHANMAADTHSYPVPGGVRNRLYEGFPWLYLQTGTASEFVAAPDWFYNFEYAEEARRGYPAHEDLLTTGYFEMNIAKGQSVIFSCSTEEADPANFDTVFAEELSRRSNKIDFLSCLRHSGRQFIVRHGNRTELVAGYPWFGRWGRDTFIALPGVTLTQGGLESCREVIDTMVREMHDGLFPNMGSAYNSVDAPLWFFWTLQALEKHVGADEIWKSYGHAMKDVLAAFRRGIGDHIRVHDNMLIWASNPHLAMTWMDAVVDGKPVTGRDGYQVEINALWYNAICYTLELARKHRDNAFVHEWKEAPDRIKEAFNELFWYPQEEYLADYVDERGQNTFIRPNQIIACSLPYGMLSDDRKLSVISVVRRHLLTPKGLRTLSPRNPLYEGRCEGDQPTRDRAYHQGTVWPWLLEHYVKACFDIKGKEFCNEAVEIVKNFEEDISDNGLASISEIYDGDPPYNARGTISQAWSVGAILRINEMIEEYGGCKSSYWDNL</sequence>
<evidence type="ECO:0000313" key="4">
    <source>
        <dbReference type="Proteomes" id="UP000006008"/>
    </source>
</evidence>
<dbReference type="GO" id="GO:0004134">
    <property type="term" value="F:4-alpha-glucanotransferase activity"/>
    <property type="evidence" value="ECO:0007669"/>
    <property type="project" value="InterPro"/>
</dbReference>
<dbReference type="EMBL" id="ADLD01000003">
    <property type="protein sequence ID" value="EHB93436.1"/>
    <property type="molecule type" value="Genomic_DNA"/>
</dbReference>
<feature type="domain" description="Glycogen debranching enzyme C-terminal" evidence="1">
    <location>
        <begin position="277"/>
        <end position="632"/>
    </location>
</feature>
<dbReference type="AlphaFoldDB" id="G5H5J7"/>
<dbReference type="Pfam" id="PF12439">
    <property type="entry name" value="GDE_N"/>
    <property type="match status" value="1"/>
</dbReference>
<dbReference type="GO" id="GO:0005980">
    <property type="term" value="P:glycogen catabolic process"/>
    <property type="evidence" value="ECO:0007669"/>
    <property type="project" value="InterPro"/>
</dbReference>
<dbReference type="PATRIC" id="fig|742725.3.peg.234"/>
<comment type="caution">
    <text evidence="3">The sequence shown here is derived from an EMBL/GenBank/DDBJ whole genome shotgun (WGS) entry which is preliminary data.</text>
</comment>
<dbReference type="InterPro" id="IPR032790">
    <property type="entry name" value="GDE_C"/>
</dbReference>
<dbReference type="eggNOG" id="COG3408">
    <property type="taxonomic scope" value="Bacteria"/>
</dbReference>
<accession>G5H5J7</accession>
<evidence type="ECO:0000313" key="3">
    <source>
        <dbReference type="EMBL" id="EHB93436.1"/>
    </source>
</evidence>
<dbReference type="InterPro" id="IPR010401">
    <property type="entry name" value="AGL/Gdb1"/>
</dbReference>
<dbReference type="GeneID" id="92816630"/>
<dbReference type="STRING" id="742725.HMPREF9450_00207"/>
<dbReference type="HOGENOM" id="CLU_026835_0_0_10"/>
<dbReference type="Proteomes" id="UP000006008">
    <property type="component" value="Unassembled WGS sequence"/>
</dbReference>
<protein>
    <recommendedName>
        <fullName evidence="5">Glycogen debranching enzyme, archaeal type</fullName>
    </recommendedName>
</protein>
<dbReference type="InterPro" id="IPR024742">
    <property type="entry name" value="Glycogen_debranch_N"/>
</dbReference>
<dbReference type="InterPro" id="IPR012341">
    <property type="entry name" value="6hp_glycosidase-like_sf"/>
</dbReference>
<dbReference type="Gene3D" id="1.50.10.10">
    <property type="match status" value="1"/>
</dbReference>
<dbReference type="PANTHER" id="PTHR10569">
    <property type="entry name" value="GLYCOGEN DEBRANCHING ENZYME"/>
    <property type="match status" value="1"/>
</dbReference>
<dbReference type="PANTHER" id="PTHR10569:SF2">
    <property type="entry name" value="GLYCOGEN DEBRANCHING ENZYME"/>
    <property type="match status" value="1"/>
</dbReference>
<name>G5H5J7_9BACT</name>
<dbReference type="SUPFAM" id="SSF48208">
    <property type="entry name" value="Six-hairpin glycosidases"/>
    <property type="match status" value="1"/>
</dbReference>
<dbReference type="InterPro" id="IPR008928">
    <property type="entry name" value="6-hairpin_glycosidase_sf"/>
</dbReference>
<dbReference type="Pfam" id="PF06202">
    <property type="entry name" value="GDE_C"/>
    <property type="match status" value="1"/>
</dbReference>
<evidence type="ECO:0008006" key="5">
    <source>
        <dbReference type="Google" id="ProtNLM"/>
    </source>
</evidence>
<evidence type="ECO:0000259" key="1">
    <source>
        <dbReference type="Pfam" id="PF06202"/>
    </source>
</evidence>
<feature type="domain" description="Glycogen debranching enzyme bacterial and archaeal type N-terminal" evidence="2">
    <location>
        <begin position="20"/>
        <end position="239"/>
    </location>
</feature>